<dbReference type="PANTHER" id="PTHR43975">
    <property type="entry name" value="ZGC:101858"/>
    <property type="match status" value="1"/>
</dbReference>
<organism evidence="3 4">
    <name type="scientific">Natrarchaeobius chitinivorans</name>
    <dbReference type="NCBI Taxonomy" id="1679083"/>
    <lineage>
        <taxon>Archaea</taxon>
        <taxon>Methanobacteriati</taxon>
        <taxon>Methanobacteriota</taxon>
        <taxon>Stenosarchaea group</taxon>
        <taxon>Halobacteria</taxon>
        <taxon>Halobacteriales</taxon>
        <taxon>Natrialbaceae</taxon>
        <taxon>Natrarchaeobius</taxon>
    </lineage>
</organism>
<dbReference type="InterPro" id="IPR036291">
    <property type="entry name" value="NAD(P)-bd_dom_sf"/>
</dbReference>
<dbReference type="PRINTS" id="PR00081">
    <property type="entry name" value="GDHRDH"/>
</dbReference>
<name>A0A3N6LVM9_NATCH</name>
<dbReference type="Pfam" id="PF00106">
    <property type="entry name" value="adh_short"/>
    <property type="match status" value="1"/>
</dbReference>
<evidence type="ECO:0000259" key="2">
    <source>
        <dbReference type="SMART" id="SM00822"/>
    </source>
</evidence>
<proteinExistence type="inferred from homology"/>
<sequence>MVVFNDKSLANQTVLITGATGGIGAETANKFAEMGASLVLTGRNESKLSDLERELVDKQDSSGKVSSVIGDITVEKDRQKIVREAENVGPITSLVNSAGLGEGRHPFETLSAEQIESLMEVNYTATVLLTQKVYEFMKKRNEGTIVNISSLSGLRGTYQHIPYSASKFALTGFTHSLAVEAIEHGIRVNCVSPGWVDTEMGREGMRTKAKATGNTYEEQCSIEKEKIPSGRLTDPIEVANTIGFLVSDAAENIVGETVKISGGSVLR</sequence>
<dbReference type="CDD" id="cd05233">
    <property type="entry name" value="SDR_c"/>
    <property type="match status" value="1"/>
</dbReference>
<dbReference type="InterPro" id="IPR057326">
    <property type="entry name" value="KR_dom"/>
</dbReference>
<gene>
    <name evidence="3" type="ORF">EA472_22275</name>
</gene>
<comment type="caution">
    <text evidence="3">The sequence shown here is derived from an EMBL/GenBank/DDBJ whole genome shotgun (WGS) entry which is preliminary data.</text>
</comment>
<feature type="domain" description="Ketoreductase" evidence="2">
    <location>
        <begin position="12"/>
        <end position="185"/>
    </location>
</feature>
<dbReference type="PROSITE" id="PS00061">
    <property type="entry name" value="ADH_SHORT"/>
    <property type="match status" value="1"/>
</dbReference>
<keyword evidence="4" id="KW-1185">Reference proteome</keyword>
<dbReference type="FunFam" id="3.40.50.720:FF:000084">
    <property type="entry name" value="Short-chain dehydrogenase reductase"/>
    <property type="match status" value="1"/>
</dbReference>
<evidence type="ECO:0000313" key="4">
    <source>
        <dbReference type="Proteomes" id="UP000281431"/>
    </source>
</evidence>
<dbReference type="Proteomes" id="UP000281431">
    <property type="component" value="Unassembled WGS sequence"/>
</dbReference>
<evidence type="ECO:0000256" key="1">
    <source>
        <dbReference type="RuleBase" id="RU000363"/>
    </source>
</evidence>
<dbReference type="Gene3D" id="3.40.50.720">
    <property type="entry name" value="NAD(P)-binding Rossmann-like Domain"/>
    <property type="match status" value="1"/>
</dbReference>
<dbReference type="PRINTS" id="PR00080">
    <property type="entry name" value="SDRFAMILY"/>
</dbReference>
<dbReference type="OrthoDB" id="24596at2157"/>
<comment type="similarity">
    <text evidence="1">Belongs to the short-chain dehydrogenases/reductases (SDR) family.</text>
</comment>
<dbReference type="SUPFAM" id="SSF51735">
    <property type="entry name" value="NAD(P)-binding Rossmann-fold domains"/>
    <property type="match status" value="1"/>
</dbReference>
<accession>A0A3N6LVM9</accession>
<reference evidence="3 4" key="1">
    <citation type="submission" date="2018-10" db="EMBL/GenBank/DDBJ databases">
        <title>Natrarchaeobius chitinivorans gen. nov., sp. nov., and Natrarchaeobius haloalkaliphilus sp. nov., alkaliphilic, chitin-utilizing haloarchaea from hypersaline alkaline lakes.</title>
        <authorList>
            <person name="Sorokin D.Y."/>
            <person name="Elcheninov A.G."/>
            <person name="Kostrikina N.A."/>
            <person name="Bale N.J."/>
            <person name="Sinninghe Damste J.S."/>
            <person name="Khijniak T.V."/>
            <person name="Kublanov I.V."/>
            <person name="Toshchakov S.V."/>
        </authorList>
    </citation>
    <scope>NUCLEOTIDE SEQUENCE [LARGE SCALE GENOMIC DNA]</scope>
    <source>
        <strain evidence="3 4">AArcht7</strain>
    </source>
</reference>
<dbReference type="SMART" id="SM00822">
    <property type="entry name" value="PKS_KR"/>
    <property type="match status" value="1"/>
</dbReference>
<dbReference type="PANTHER" id="PTHR43975:SF2">
    <property type="entry name" value="EG:BACR7A4.14 PROTEIN-RELATED"/>
    <property type="match status" value="1"/>
</dbReference>
<evidence type="ECO:0000313" key="3">
    <source>
        <dbReference type="EMBL" id="RQG94528.1"/>
    </source>
</evidence>
<dbReference type="InterPro" id="IPR002347">
    <property type="entry name" value="SDR_fam"/>
</dbReference>
<dbReference type="AlphaFoldDB" id="A0A3N6LVM9"/>
<dbReference type="EMBL" id="REFZ01000048">
    <property type="protein sequence ID" value="RQG94528.1"/>
    <property type="molecule type" value="Genomic_DNA"/>
</dbReference>
<dbReference type="InterPro" id="IPR020904">
    <property type="entry name" value="Sc_DH/Rdtase_CS"/>
</dbReference>
<protein>
    <submittedName>
        <fullName evidence="3">SDR family oxidoreductase</fullName>
    </submittedName>
</protein>